<sequence length="140" mass="14968">MKVCSGGILGMGETIDDRIDMLVTLANLAEPPESVPINLLIPMPGTKMADVAPVDPIEFVRVIALTRVMMPTSFVRQSHVRLTAGRSSMSDEMQALCFFAGANSMFIGDMLLTASNPGNDRDHSLLTRLGMTASGKGDLV</sequence>
<dbReference type="EMBL" id="LWDD02003307">
    <property type="protein sequence ID" value="KAE8237477.1"/>
    <property type="molecule type" value="Genomic_DNA"/>
</dbReference>
<gene>
    <name evidence="4" type="ORF">A4X03_0g9107</name>
</gene>
<comment type="caution">
    <text evidence="4">The sequence shown here is derived from an EMBL/GenBank/DDBJ whole genome shotgun (WGS) entry which is preliminary data.</text>
</comment>
<dbReference type="GO" id="GO:0051537">
    <property type="term" value="F:2 iron, 2 sulfur cluster binding"/>
    <property type="evidence" value="ECO:0007669"/>
    <property type="project" value="TreeGrafter"/>
</dbReference>
<evidence type="ECO:0000259" key="3">
    <source>
        <dbReference type="SMART" id="SM00876"/>
    </source>
</evidence>
<organism evidence="4 5">
    <name type="scientific">Tilletia caries</name>
    <name type="common">wheat bunt fungus</name>
    <dbReference type="NCBI Taxonomy" id="13290"/>
    <lineage>
        <taxon>Eukaryota</taxon>
        <taxon>Fungi</taxon>
        <taxon>Dikarya</taxon>
        <taxon>Basidiomycota</taxon>
        <taxon>Ustilaginomycotina</taxon>
        <taxon>Exobasidiomycetes</taxon>
        <taxon>Tilletiales</taxon>
        <taxon>Tilletiaceae</taxon>
        <taxon>Tilletia</taxon>
    </lineage>
</organism>
<keyword evidence="2" id="KW-0411">Iron-sulfur</keyword>
<feature type="domain" description="Biotin and thiamin synthesis-associated" evidence="3">
    <location>
        <begin position="36"/>
        <end position="133"/>
    </location>
</feature>
<keyword evidence="2" id="KW-0408">Iron</keyword>
<reference evidence="4" key="1">
    <citation type="submission" date="2016-04" db="EMBL/GenBank/DDBJ databases">
        <authorList>
            <person name="Nguyen H.D."/>
            <person name="Kesanakurti P."/>
            <person name="Cullis J."/>
            <person name="Levesque C.A."/>
            <person name="Hambleton S."/>
        </authorList>
    </citation>
    <scope>NUCLEOTIDE SEQUENCE</scope>
    <source>
        <strain evidence="4">DAOMC 238032</strain>
    </source>
</reference>
<dbReference type="Gene3D" id="3.20.20.70">
    <property type="entry name" value="Aldolase class I"/>
    <property type="match status" value="1"/>
</dbReference>
<dbReference type="GO" id="GO:0009102">
    <property type="term" value="P:biotin biosynthetic process"/>
    <property type="evidence" value="ECO:0007669"/>
    <property type="project" value="InterPro"/>
</dbReference>
<keyword evidence="2" id="KW-0004">4Fe-4S</keyword>
<dbReference type="SUPFAM" id="SSF102114">
    <property type="entry name" value="Radical SAM enzymes"/>
    <property type="match status" value="1"/>
</dbReference>
<dbReference type="PANTHER" id="PTHR22976">
    <property type="entry name" value="BIOTIN SYNTHASE"/>
    <property type="match status" value="1"/>
</dbReference>
<protein>
    <recommendedName>
        <fullName evidence="3">Biotin and thiamin synthesis-associated domain-containing protein</fullName>
    </recommendedName>
</protein>
<dbReference type="InterPro" id="IPR013785">
    <property type="entry name" value="Aldolase_TIM"/>
</dbReference>
<keyword evidence="2" id="KW-0479">Metal-binding</keyword>
<dbReference type="SMART" id="SM00876">
    <property type="entry name" value="BATS"/>
    <property type="match status" value="1"/>
</dbReference>
<dbReference type="AlphaFoldDB" id="A0A8T8SD38"/>
<dbReference type="InterPro" id="IPR010722">
    <property type="entry name" value="BATS_dom"/>
</dbReference>
<dbReference type="GO" id="GO:0004076">
    <property type="term" value="F:biotin synthase activity"/>
    <property type="evidence" value="ECO:0007669"/>
    <property type="project" value="InterPro"/>
</dbReference>
<dbReference type="PANTHER" id="PTHR22976:SF2">
    <property type="entry name" value="BIOTIN SYNTHASE, MITOCHONDRIAL"/>
    <property type="match status" value="1"/>
</dbReference>
<proteinExistence type="predicted"/>
<dbReference type="Pfam" id="PF06968">
    <property type="entry name" value="BATS"/>
    <property type="match status" value="1"/>
</dbReference>
<dbReference type="InterPro" id="IPR002684">
    <property type="entry name" value="Biotin_synth/BioAB"/>
</dbReference>
<dbReference type="GO" id="GO:0051539">
    <property type="term" value="F:4 iron, 4 sulfur cluster binding"/>
    <property type="evidence" value="ECO:0007669"/>
    <property type="project" value="UniProtKB-KW"/>
</dbReference>
<evidence type="ECO:0000256" key="1">
    <source>
        <dbReference type="ARBA" id="ARBA00001966"/>
    </source>
</evidence>
<accession>A0A8T8SD38</accession>
<comment type="cofactor">
    <cofactor evidence="1">
        <name>[4Fe-4S] cluster</name>
        <dbReference type="ChEBI" id="CHEBI:49883"/>
    </cofactor>
</comment>
<evidence type="ECO:0000256" key="2">
    <source>
        <dbReference type="ARBA" id="ARBA00022485"/>
    </source>
</evidence>
<evidence type="ECO:0000313" key="4">
    <source>
        <dbReference type="EMBL" id="KAE8237477.1"/>
    </source>
</evidence>
<dbReference type="Proteomes" id="UP000077671">
    <property type="component" value="Unassembled WGS sequence"/>
</dbReference>
<dbReference type="InterPro" id="IPR058240">
    <property type="entry name" value="rSAM_sf"/>
</dbReference>
<name>A0A8T8SD38_9BASI</name>
<evidence type="ECO:0000313" key="5">
    <source>
        <dbReference type="Proteomes" id="UP000077671"/>
    </source>
</evidence>
<reference evidence="4" key="2">
    <citation type="journal article" date="2019" name="IMA Fungus">
        <title>Genome sequencing and comparison of five Tilletia species to identify candidate genes for the detection of regulated species infecting wheat.</title>
        <authorList>
            <person name="Nguyen H.D.T."/>
            <person name="Sultana T."/>
            <person name="Kesanakurti P."/>
            <person name="Hambleton S."/>
        </authorList>
    </citation>
    <scope>NUCLEOTIDE SEQUENCE</scope>
    <source>
        <strain evidence="4">DAOMC 238032</strain>
    </source>
</reference>